<dbReference type="OrthoDB" id="9805770at2"/>
<dbReference type="Pfam" id="PF02817">
    <property type="entry name" value="E3_binding"/>
    <property type="match status" value="1"/>
</dbReference>
<dbReference type="SUPFAM" id="SSF52777">
    <property type="entry name" value="CoA-dependent acyltransferases"/>
    <property type="match status" value="1"/>
</dbReference>
<evidence type="ECO:0000256" key="2">
    <source>
        <dbReference type="ARBA" id="ARBA00007317"/>
    </source>
</evidence>
<organism evidence="10 11">
    <name type="scientific">Bowdeniella nasicola</name>
    <dbReference type="NCBI Taxonomy" id="208480"/>
    <lineage>
        <taxon>Bacteria</taxon>
        <taxon>Bacillati</taxon>
        <taxon>Actinomycetota</taxon>
        <taxon>Actinomycetes</taxon>
        <taxon>Actinomycetales</taxon>
        <taxon>Actinomycetaceae</taxon>
        <taxon>Bowdeniella</taxon>
    </lineage>
</organism>
<keyword evidence="5 6" id="KW-0012">Acyltransferase</keyword>
<dbReference type="CDD" id="cd06849">
    <property type="entry name" value="lipoyl_domain"/>
    <property type="match status" value="1"/>
</dbReference>
<feature type="compositionally biased region" description="Low complexity" evidence="7">
    <location>
        <begin position="202"/>
        <end position="214"/>
    </location>
</feature>
<evidence type="ECO:0000313" key="10">
    <source>
        <dbReference type="EMBL" id="SDZ97272.1"/>
    </source>
</evidence>
<dbReference type="GO" id="GO:0016407">
    <property type="term" value="F:acetyltransferase activity"/>
    <property type="evidence" value="ECO:0007669"/>
    <property type="project" value="TreeGrafter"/>
</dbReference>
<dbReference type="PROSITE" id="PS51826">
    <property type="entry name" value="PSBD"/>
    <property type="match status" value="1"/>
</dbReference>
<dbReference type="InterPro" id="IPR000089">
    <property type="entry name" value="Biotin_lipoyl"/>
</dbReference>
<keyword evidence="3 6" id="KW-0808">Transferase</keyword>
<keyword evidence="10" id="KW-0670">Pyruvate</keyword>
<evidence type="ECO:0000313" key="11">
    <source>
        <dbReference type="Proteomes" id="UP000199288"/>
    </source>
</evidence>
<dbReference type="Pfam" id="PF00364">
    <property type="entry name" value="Biotin_lipoyl"/>
    <property type="match status" value="1"/>
</dbReference>
<dbReference type="PANTHER" id="PTHR43178">
    <property type="entry name" value="DIHYDROLIPOAMIDE ACETYLTRANSFERASE COMPONENT OF PYRUVATE DEHYDROGENASE COMPLEX"/>
    <property type="match status" value="1"/>
</dbReference>
<evidence type="ECO:0000256" key="7">
    <source>
        <dbReference type="SAM" id="MobiDB-lite"/>
    </source>
</evidence>
<evidence type="ECO:0000259" key="9">
    <source>
        <dbReference type="PROSITE" id="PS51826"/>
    </source>
</evidence>
<keyword evidence="11" id="KW-1185">Reference proteome</keyword>
<evidence type="ECO:0000256" key="1">
    <source>
        <dbReference type="ARBA" id="ARBA00001938"/>
    </source>
</evidence>
<feature type="region of interest" description="Disordered" evidence="7">
    <location>
        <begin position="177"/>
        <end position="226"/>
    </location>
</feature>
<dbReference type="Gene3D" id="2.40.50.100">
    <property type="match status" value="1"/>
</dbReference>
<sequence>MFQFKLPDIGEGTHEADIIAWHVKVGDEVKEDDTLVEIQSDKATADLPSPVSGIVTKIIGEEGDKALVGSVIIEIDTGDGAGSPASPADDSAVAADESGVDAVKDAEDESAPQAPSAPATTSSPREAVHGEDVDIRTLAVPRVRYYARSKGIDLRTIEGTGRSGLITIDDVDAALQAASADSAPSEPTEQSPAPQDSPAPTAPVAQAAPIASAAGQRREKMSPMRRATANAMVGAKQTIPHVTVFDRAVVDELVAHRARLKPRAAEAGIKLTYTPYLVKACVAMLKKHPHLNAYADMAAGEIVYRDSIDVTVAVNTDAGLYVPVVKDADRRSLFDIAREVERLGALAQDGKLASADMTGGSLTITNVGGAATAGVWSTPIINVPEPIIIGIGRIEGEFLPDQDKNPVYKDVMKISFGFDHRLVDGVAAQLALNDFKAFLSDPDYLFAES</sequence>
<dbReference type="SUPFAM" id="SSF47005">
    <property type="entry name" value="Peripheral subunit-binding domain of 2-oxo acid dehydrogenase complex"/>
    <property type="match status" value="1"/>
</dbReference>
<dbReference type="InterPro" id="IPR023213">
    <property type="entry name" value="CAT-like_dom_sf"/>
</dbReference>
<dbReference type="PANTHER" id="PTHR43178:SF5">
    <property type="entry name" value="LIPOAMIDE ACYLTRANSFERASE COMPONENT OF BRANCHED-CHAIN ALPHA-KETO ACID DEHYDROGENASE COMPLEX, MITOCHONDRIAL"/>
    <property type="match status" value="1"/>
</dbReference>
<name>A0A1H3XF92_9ACTO</name>
<dbReference type="FunFam" id="3.30.559.10:FF:000007">
    <property type="entry name" value="Dihydrolipoamide acetyltransferase component of pyruvate dehydrogenase complex"/>
    <property type="match status" value="1"/>
</dbReference>
<comment type="cofactor">
    <cofactor evidence="1 6">
        <name>(R)-lipoate</name>
        <dbReference type="ChEBI" id="CHEBI:83088"/>
    </cofactor>
</comment>
<dbReference type="InterPro" id="IPR004167">
    <property type="entry name" value="PSBD"/>
</dbReference>
<evidence type="ECO:0000256" key="3">
    <source>
        <dbReference type="ARBA" id="ARBA00022679"/>
    </source>
</evidence>
<dbReference type="GO" id="GO:0005737">
    <property type="term" value="C:cytoplasm"/>
    <property type="evidence" value="ECO:0007669"/>
    <property type="project" value="TreeGrafter"/>
</dbReference>
<evidence type="ECO:0000259" key="8">
    <source>
        <dbReference type="PROSITE" id="PS50968"/>
    </source>
</evidence>
<dbReference type="PROSITE" id="PS50968">
    <property type="entry name" value="BIOTINYL_LIPOYL"/>
    <property type="match status" value="1"/>
</dbReference>
<dbReference type="Gene3D" id="3.30.559.10">
    <property type="entry name" value="Chloramphenicol acetyltransferase-like domain"/>
    <property type="match status" value="1"/>
</dbReference>
<reference evidence="11" key="1">
    <citation type="submission" date="2016-10" db="EMBL/GenBank/DDBJ databases">
        <authorList>
            <person name="Varghese N."/>
            <person name="Submissions S."/>
        </authorList>
    </citation>
    <scope>NUCLEOTIDE SEQUENCE [LARGE SCALE GENOMIC DNA]</scope>
    <source>
        <strain evidence="11">KPR-1</strain>
    </source>
</reference>
<proteinExistence type="inferred from homology"/>
<feature type="compositionally biased region" description="Low complexity" evidence="7">
    <location>
        <begin position="82"/>
        <end position="101"/>
    </location>
</feature>
<dbReference type="EMBL" id="FNQV01000003">
    <property type="protein sequence ID" value="SDZ97272.1"/>
    <property type="molecule type" value="Genomic_DNA"/>
</dbReference>
<dbReference type="InterPro" id="IPR003016">
    <property type="entry name" value="2-oxoA_DH_lipoyl-BS"/>
</dbReference>
<dbReference type="GO" id="GO:0031405">
    <property type="term" value="F:lipoic acid binding"/>
    <property type="evidence" value="ECO:0007669"/>
    <property type="project" value="TreeGrafter"/>
</dbReference>
<dbReference type="Proteomes" id="UP000199288">
    <property type="component" value="Unassembled WGS sequence"/>
</dbReference>
<accession>A0A1H3XF92</accession>
<feature type="domain" description="Peripheral subunit-binding (PSBD)" evidence="9">
    <location>
        <begin position="138"/>
        <end position="175"/>
    </location>
</feature>
<gene>
    <name evidence="10" type="ORF">SAMN02910418_00683</name>
</gene>
<dbReference type="InterPro" id="IPR001078">
    <property type="entry name" value="2-oxoacid_DH_actylTfrase"/>
</dbReference>
<dbReference type="InterPro" id="IPR036625">
    <property type="entry name" value="E3-bd_dom_sf"/>
</dbReference>
<evidence type="ECO:0000256" key="4">
    <source>
        <dbReference type="ARBA" id="ARBA00022823"/>
    </source>
</evidence>
<evidence type="ECO:0000256" key="5">
    <source>
        <dbReference type="ARBA" id="ARBA00023315"/>
    </source>
</evidence>
<dbReference type="RefSeq" id="WP_092562063.1">
    <property type="nucleotide sequence ID" value="NZ_FNQV01000003.1"/>
</dbReference>
<comment type="similarity">
    <text evidence="2 6">Belongs to the 2-oxoacid dehydrogenase family.</text>
</comment>
<feature type="domain" description="Lipoyl-binding" evidence="8">
    <location>
        <begin position="1"/>
        <end position="76"/>
    </location>
</feature>
<dbReference type="InterPro" id="IPR011053">
    <property type="entry name" value="Single_hybrid_motif"/>
</dbReference>
<dbReference type="InterPro" id="IPR050743">
    <property type="entry name" value="2-oxoacid_DH_E2_comp"/>
</dbReference>
<dbReference type="Gene3D" id="4.10.320.10">
    <property type="entry name" value="E3-binding domain"/>
    <property type="match status" value="1"/>
</dbReference>
<dbReference type="PROSITE" id="PS00189">
    <property type="entry name" value="LIPOYL"/>
    <property type="match status" value="1"/>
</dbReference>
<feature type="compositionally biased region" description="Low complexity" evidence="7">
    <location>
        <begin position="111"/>
        <end position="124"/>
    </location>
</feature>
<dbReference type="SUPFAM" id="SSF51230">
    <property type="entry name" value="Single hybrid motif"/>
    <property type="match status" value="1"/>
</dbReference>
<dbReference type="AlphaFoldDB" id="A0A1H3XF92"/>
<dbReference type="Pfam" id="PF00198">
    <property type="entry name" value="2-oxoacid_dh"/>
    <property type="match status" value="1"/>
</dbReference>
<protein>
    <recommendedName>
        <fullName evidence="6">Dihydrolipoamide acetyltransferase component of pyruvate dehydrogenase complex</fullName>
        <ecNumber evidence="6">2.3.1.-</ecNumber>
    </recommendedName>
</protein>
<feature type="region of interest" description="Disordered" evidence="7">
    <location>
        <begin position="78"/>
        <end position="133"/>
    </location>
</feature>
<evidence type="ECO:0000256" key="6">
    <source>
        <dbReference type="RuleBase" id="RU003423"/>
    </source>
</evidence>
<keyword evidence="4 6" id="KW-0450">Lipoyl</keyword>
<dbReference type="EC" id="2.3.1.-" evidence="6"/>